<dbReference type="PANTHER" id="PTHR11183">
    <property type="entry name" value="GLYCOGENIN SUBFAMILY MEMBER"/>
    <property type="match status" value="1"/>
</dbReference>
<dbReference type="InterPro" id="IPR029044">
    <property type="entry name" value="Nucleotide-diphossugar_trans"/>
</dbReference>
<evidence type="ECO:0000256" key="1">
    <source>
        <dbReference type="SAM" id="MobiDB-lite"/>
    </source>
</evidence>
<dbReference type="EMBL" id="OZ004257">
    <property type="protein sequence ID" value="CAK7910220.1"/>
    <property type="molecule type" value="Genomic_DNA"/>
</dbReference>
<dbReference type="InterPro" id="IPR050587">
    <property type="entry name" value="GNT1/Glycosyltrans_8"/>
</dbReference>
<dbReference type="Gene3D" id="3.90.550.10">
    <property type="entry name" value="Spore Coat Polysaccharide Biosynthesis Protein SpsA, Chain A"/>
    <property type="match status" value="1"/>
</dbReference>
<protein>
    <submittedName>
        <fullName evidence="2">Uncharacterized protein</fullName>
    </submittedName>
</protein>
<evidence type="ECO:0000313" key="2">
    <source>
        <dbReference type="EMBL" id="CAK7910220.1"/>
    </source>
</evidence>
<dbReference type="Proteomes" id="UP001497600">
    <property type="component" value="Chromosome E"/>
</dbReference>
<keyword evidence="3" id="KW-1185">Reference proteome</keyword>
<organism evidence="2 3">
    <name type="scientific">[Candida] anglica</name>
    <dbReference type="NCBI Taxonomy" id="148631"/>
    <lineage>
        <taxon>Eukaryota</taxon>
        <taxon>Fungi</taxon>
        <taxon>Dikarya</taxon>
        <taxon>Ascomycota</taxon>
        <taxon>Saccharomycotina</taxon>
        <taxon>Pichiomycetes</taxon>
        <taxon>Debaryomycetaceae</taxon>
        <taxon>Kurtzmaniella</taxon>
    </lineage>
</organism>
<sequence>MVISARNLKIYPKQVLLILSILGLTGLFIIISAGDGSAFQEIYTNTNKYFEKGHSISIDQVVLSQQELEEKLINKEVQYSRRHIRYIPPSVTRHLQEIAGGELNWEKYAYVQYATSLDYSCNALMNFAKLRQYNVKARLVLVSTPTAVHNFVPRMKKVIEELNIEVKMVSDIYIDGDDPKWSSSFTKFRVFELIDYERVVYFDSDATVLQNMDELFFMPDADVILPLAYEEAFGKLSKRIKKEFPNDKLEKKYSVCEGKSAQEKQDYEATIIRDAKLDAVDKGIEITDKQYARLVHNRLPYLEYEKVVDGYFFGSHFMVIKPSTRVFNSLVQRAMSKKSNDYDMDLINDEFSLANIIREGNQLPDGSSLEQPTLLILPHSQYGILSGNFRFKQFRIIEMDPIDFECFAGKQAMREYKEAEKKLAEELKKGAVSVSEKMKRDEAGDEQKKKEEEIKQRKENAESKRVWENIKLVHFSDSPVPKPWNVRETDASYLKSLVVCRSDTKRLSLYPPDKTPTLVFDCAASEYWNTLYEQFEVDRKEICDLDLIGKKKVVADEAKVEGETVPKVEEKTKPKVEQENGGKVETRKI</sequence>
<feature type="compositionally biased region" description="Basic and acidic residues" evidence="1">
    <location>
        <begin position="436"/>
        <end position="458"/>
    </location>
</feature>
<reference evidence="2 3" key="1">
    <citation type="submission" date="2024-01" db="EMBL/GenBank/DDBJ databases">
        <authorList>
            <consortium name="Genoscope - CEA"/>
            <person name="William W."/>
        </authorList>
    </citation>
    <scope>NUCLEOTIDE SEQUENCE [LARGE SCALE GENOMIC DNA]</scope>
    <source>
        <strain evidence="2 3">29B2s-10</strain>
    </source>
</reference>
<feature type="region of interest" description="Disordered" evidence="1">
    <location>
        <begin position="561"/>
        <end position="589"/>
    </location>
</feature>
<proteinExistence type="predicted"/>
<gene>
    <name evidence="2" type="ORF">CAAN4_E18536</name>
</gene>
<evidence type="ECO:0000313" key="3">
    <source>
        <dbReference type="Proteomes" id="UP001497600"/>
    </source>
</evidence>
<feature type="region of interest" description="Disordered" evidence="1">
    <location>
        <begin position="434"/>
        <end position="458"/>
    </location>
</feature>
<dbReference type="SUPFAM" id="SSF53448">
    <property type="entry name" value="Nucleotide-diphospho-sugar transferases"/>
    <property type="match status" value="1"/>
</dbReference>
<name>A0ABP0EGJ4_9ASCO</name>
<accession>A0ABP0EGJ4</accession>